<dbReference type="InterPro" id="IPR028994">
    <property type="entry name" value="Integrin_alpha_N"/>
</dbReference>
<dbReference type="InterPro" id="IPR011050">
    <property type="entry name" value="Pectin_lyase_fold/virulence"/>
</dbReference>
<reference evidence="5" key="1">
    <citation type="submission" date="2023-08" db="EMBL/GenBank/DDBJ databases">
        <title>Methanolobus mangrovi sp. nov. and Methanolobus sediminis sp. nov, two novel methylotrophic methanogens isolated from mangrove sediments in China.</title>
        <authorList>
            <person name="Zhou J."/>
        </authorList>
    </citation>
    <scope>NUCLEOTIDE SEQUENCE</scope>
    <source>
        <strain evidence="5">FTZ2</strain>
    </source>
</reference>
<dbReference type="RefSeq" id="WP_309309181.1">
    <property type="nucleotide sequence ID" value="NZ_CP133594.1"/>
</dbReference>
<keyword evidence="2" id="KW-0472">Membrane</keyword>
<dbReference type="SUPFAM" id="SSF69304">
    <property type="entry name" value="Tricorn protease N-terminal domain"/>
    <property type="match status" value="2"/>
</dbReference>
<proteinExistence type="inferred from homology"/>
<sequence length="2554" mass="283396">MRLKSEVSGSGIAVILIIVATCGIGLASTFSNEGIKEIIDLDTESNPSYNPEGNKIVFCTNNGNPDSSSMWIFDLTNEDLSEIIVPDSNWLYCIEWSPLGDKILFRDSLYGVSGTYGLYTINLDGSEKTCLTTDQNLDFGGVGYSPEGSKIVYCDYYDGGKKGNIWIMNSDGSNKVQLTDDGLYNGDPYFSPDGTKIAYYSGTWPYTNIWTMNVDGTGKQQLTFGSVTEGSPDWSPDGKYISYQKVAGSHQNLWVMEADGTEQTQLTNYYEDGVEGHTPDWHPNGNKILFSGGAIYELTLGEKIGEFTVSEVSDGVIVETPRVKYYLANGGFARELWVDHDGDGIYDEDIGFEDTTLEYPYFGFASWGAITSKSSGGELYAGSVSGGAYSHNIVEATEEKVIIDFTSEFETVTGTVRWEIYPNGDAKVIPRTGGSMESTYALMFTWCVSPEVNDIVGIRSSPDSELTNTVTFSGGTKQIATPANTGATITNAHFSDISLSHPYQFYKDTNDGYTCLIVEPKADQEEDWEWVESSQANDAIWGGRISYDNSANPLYYAAGLVDWCWYADRSPESGGYSETLEAPITQPINQDQKFAFYVHWMWGDTTEAQRYEKAGEIAEELTQDKIVQDITLLTDAAEPERSPVWSFDDEKIFYTFERVAWSDRDSYSMNADGSNKIRTGIGEGKLDYFSDLSPDGNELLETVVYGYWYDVYKVYLNNGTRVPLAADSSKIESGAFWNPDGTKIAYSQDNELCIMDSDGNNKHEILSSNSPLVGDWSPNGKKIIFSAEGSANKRDLWIIDSDGTNLSQLTDNPSYMDWYPSFSPDGNYIVYSSAETGEHELWLRNLDGTFKVRLTYGYKVPDAYPHWSSDGKKIVFCANPSGSSGGSEIAVMTLNLDNSSSEYPGSPAPEITSVVVEPLMGVYEGDNATIKVFVKNTGVFADEGYISVSFPNNEEVLEISGTGNEYNKLYPIGSTLYSKTSQITSINPLAELCDSSWATGQTKTLTIKVKPNEGADKLEFYVRAALKNGTGDYVRDPESGEKIDQQGWYVDNYTENVYPSSNLVISDIFVEDDAVYYRIRNTGSIMAGSTFSYLYINDMDDYIKYDYVDSLQPGEWSIESFDYTYTYSGGTDTIKVVADAREELNEISDEDNSRTEIYTGIDPTSMNVDILSPADVFELKTGDVQLVKAKVTENIGNSVPGSAIGYVRASFSNKDDTIQLYDDGKHNDGVAEDGIYAAEWTATTVSSIYTETPCDITISAYYTPFGEVNEVISGIVTRDPVDNNNNGIADREEILDEIAALKDKSIEKINHDVEKTASMQAKVGRVIYDKEERDFVLGGLQLINGVTSVTSYVFYVVDVGLDVVIDKFYQGYDEELAQKLLNSYSSVDFGHRIIECRDVNAGVLSIQSFTKYENENENRIIVLTEPKTWNDGGQSKYLPSLLKMYTYNFSKGDFENISVWDDDSIGPEYNGDLKILSEDLNSDGINDLLFYDKHNTYVYKGVNDFNENNLEFFETECSINMAIEEGYEILDLSIGDVLNDDSSDLSILCFNSEDSKTKIEIINFDSSLKNIVSTQDFEGSSEATGICVGDVDNTKDNGNEIGVADKNGYIEIYRYENGFFEKVGENHLTIVGKMLDADITIGDIDNEVPINNEIIYSFLYEGSTNVFCLRFKETSNFEDLYSIESFGNSYGSILGIEVCDSTNTGYNNVIVGYKNQIKSYHYEPTLDELETYIREASKEQILYNEEGIYCNFNLENIETSYSEFEDEFRNKDLTDYPTQDVLLYLQTLNTDLDQSLRSERNVVYLNPEDKSASTIKIGCLNTFDKTIDQLILDKEESSEYARITAYAVPIVGLAKCIAVIPSGGLSGGMLIAESVYFTGMSAIANYHFEEVDLTYSETLVFNCFNSLFSMQNEVIAVDDIFTKSLEFSLNPQINSLEIKEVYFSPATLDSDTNGDWYGGTGYVLVENSGQNDAKVNVFVDVKPYPQKDLSVDANDVISIAGSEGYTEIPAGESLKIDFNYIVPNGDSFGLYTKYLATVSATSYYAESNFWGTVTFSDENEEMLEYTQNGVLVEGEMAEKIYDTDSSTEQVIYTVTYPGSDLDLHLYDSDGNHVGLNYSTGLIENEIQGASYSGSDCIPEWIIVNNSGENTYSVRVVAVETEGEEAYCLSITEVPKLPPMISAMPSSIDISGSLGDTIEESITINEYGGFSDLILSDISLSNLTNEYNEKITYIDIDIDVSDYTISAGSEITANLTVNIPDTVTSGSTFTGSVVISDNNGSVENVPFTLNIEEIKSIYVDDDYVDSPIRHEWNSIEKGLDDANIGDTIFVYDGIYSEEVLIDKPLNLIGENKNNTVIDGNLDANGIIVSANNVNITGFTVKNCTTGIYLDSVQECNIFENSITGNNIGMDLYGSYNNSVVHNNFVNNSVQVNDLGSNIWNMEYPTGGNYWNDYLGVDNFSGLSQNVLGSDGIGDIPYNITDDFADAYPFMDQNGWLNPTNDWNPWNDPDSDGGESITLIELQDAIYCWRFGVQTLTGELVDLVRLQDLIYSWRFG</sequence>
<dbReference type="SUPFAM" id="SSF51126">
    <property type="entry name" value="Pectin lyase-like"/>
    <property type="match status" value="1"/>
</dbReference>
<dbReference type="InterPro" id="IPR013783">
    <property type="entry name" value="Ig-like_fold"/>
</dbReference>
<dbReference type="InterPro" id="IPR011659">
    <property type="entry name" value="WD40"/>
</dbReference>
<dbReference type="Pfam" id="PF05048">
    <property type="entry name" value="NosD"/>
    <property type="match status" value="1"/>
</dbReference>
<dbReference type="InterPro" id="IPR011042">
    <property type="entry name" value="6-blade_b-propeller_TolB-like"/>
</dbReference>
<evidence type="ECO:0000313" key="5">
    <source>
        <dbReference type="EMBL" id="WMW23065.1"/>
    </source>
</evidence>
<dbReference type="Gene3D" id="2.120.10.30">
    <property type="entry name" value="TolB, C-terminal domain"/>
    <property type="match status" value="3"/>
</dbReference>
<dbReference type="Proteomes" id="UP001183006">
    <property type="component" value="Chromosome"/>
</dbReference>
<dbReference type="Gene3D" id="2.60.40.10">
    <property type="entry name" value="Immunoglobulins"/>
    <property type="match status" value="1"/>
</dbReference>
<dbReference type="GeneID" id="84229342"/>
<dbReference type="SUPFAM" id="SSF69318">
    <property type="entry name" value="Integrin alpha N-terminal domain"/>
    <property type="match status" value="1"/>
</dbReference>
<dbReference type="KEGG" id="mmav:RE476_04335"/>
<dbReference type="InterPro" id="IPR022441">
    <property type="entry name" value="Para_beta_helix_rpt-2"/>
</dbReference>
<dbReference type="NCBIfam" id="NF041940">
    <property type="entry name" value="choice_anch_X"/>
    <property type="match status" value="1"/>
</dbReference>
<feature type="transmembrane region" description="Helical" evidence="2">
    <location>
        <begin position="12"/>
        <end position="30"/>
    </location>
</feature>
<keyword evidence="2" id="KW-0812">Transmembrane</keyword>
<feature type="domain" description="CARDB" evidence="4">
    <location>
        <begin position="1074"/>
        <end position="1155"/>
    </location>
</feature>
<dbReference type="PANTHER" id="PTHR36842:SF1">
    <property type="entry name" value="PROTEIN TOLB"/>
    <property type="match status" value="1"/>
</dbReference>
<dbReference type="EMBL" id="CP133594">
    <property type="protein sequence ID" value="WMW23065.1"/>
    <property type="molecule type" value="Genomic_DNA"/>
</dbReference>
<comment type="similarity">
    <text evidence="1">Belongs to the TolB family.</text>
</comment>
<feature type="domain" description="Periplasmic copper-binding protein NosD beta helix" evidence="3">
    <location>
        <begin position="2352"/>
        <end position="2454"/>
    </location>
</feature>
<dbReference type="InterPro" id="IPR007742">
    <property type="entry name" value="NosD_dom"/>
</dbReference>
<organism evidence="5 6">
    <name type="scientific">Methanolobus mangrovi</name>
    <dbReference type="NCBI Taxonomy" id="3072977"/>
    <lineage>
        <taxon>Archaea</taxon>
        <taxon>Methanobacteriati</taxon>
        <taxon>Methanobacteriota</taxon>
        <taxon>Stenosarchaea group</taxon>
        <taxon>Methanomicrobia</taxon>
        <taxon>Methanosarcinales</taxon>
        <taxon>Methanosarcinaceae</taxon>
        <taxon>Methanolobus</taxon>
    </lineage>
</organism>
<evidence type="ECO:0000313" key="6">
    <source>
        <dbReference type="Proteomes" id="UP001183006"/>
    </source>
</evidence>
<keyword evidence="6" id="KW-1185">Reference proteome</keyword>
<gene>
    <name evidence="5" type="ORF">RE476_04335</name>
</gene>
<accession>A0AA51UH62</accession>
<keyword evidence="2" id="KW-1133">Transmembrane helix</keyword>
<protein>
    <submittedName>
        <fullName evidence="5">NosD domain-containing protein</fullName>
    </submittedName>
</protein>
<dbReference type="InterPro" id="IPR011635">
    <property type="entry name" value="CARDB"/>
</dbReference>
<evidence type="ECO:0000259" key="3">
    <source>
        <dbReference type="Pfam" id="PF05048"/>
    </source>
</evidence>
<name>A0AA51UH62_9EURY</name>
<evidence type="ECO:0000256" key="1">
    <source>
        <dbReference type="ARBA" id="ARBA00009820"/>
    </source>
</evidence>
<dbReference type="PANTHER" id="PTHR36842">
    <property type="entry name" value="PROTEIN TOLB HOMOLOG"/>
    <property type="match status" value="1"/>
</dbReference>
<evidence type="ECO:0000256" key="2">
    <source>
        <dbReference type="SAM" id="Phobius"/>
    </source>
</evidence>
<dbReference type="Gene3D" id="2.60.120.380">
    <property type="match status" value="1"/>
</dbReference>
<dbReference type="SUPFAM" id="SSF69322">
    <property type="entry name" value="Tricorn protease domain 2"/>
    <property type="match status" value="1"/>
</dbReference>
<dbReference type="Pfam" id="PF07705">
    <property type="entry name" value="CARDB"/>
    <property type="match status" value="1"/>
</dbReference>
<dbReference type="Pfam" id="PF07676">
    <property type="entry name" value="PD40"/>
    <property type="match status" value="5"/>
</dbReference>
<evidence type="ECO:0000259" key="4">
    <source>
        <dbReference type="Pfam" id="PF07705"/>
    </source>
</evidence>
<dbReference type="NCBIfam" id="TIGR03804">
    <property type="entry name" value="para_beta_helix"/>
    <property type="match status" value="1"/>
</dbReference>